<dbReference type="InterPro" id="IPR023996">
    <property type="entry name" value="TonB-dep_OMP_SusC/RagA"/>
</dbReference>
<keyword evidence="7 8" id="KW-0998">Cell outer membrane</keyword>
<dbReference type="InterPro" id="IPR000531">
    <property type="entry name" value="Beta-barrel_TonB"/>
</dbReference>
<evidence type="ECO:0000256" key="3">
    <source>
        <dbReference type="ARBA" id="ARBA00022452"/>
    </source>
</evidence>
<dbReference type="Pfam" id="PF00593">
    <property type="entry name" value="TonB_dep_Rec_b-barrel"/>
    <property type="match status" value="1"/>
</dbReference>
<dbReference type="InterPro" id="IPR023997">
    <property type="entry name" value="TonB-dep_OMP_SusC/RagA_CS"/>
</dbReference>
<evidence type="ECO:0000259" key="11">
    <source>
        <dbReference type="Pfam" id="PF00593"/>
    </source>
</evidence>
<dbReference type="PROSITE" id="PS52016">
    <property type="entry name" value="TONB_DEPENDENT_REC_3"/>
    <property type="match status" value="1"/>
</dbReference>
<dbReference type="EMBL" id="RQJP01000004">
    <property type="protein sequence ID" value="RRB12394.1"/>
    <property type="molecule type" value="Genomic_DNA"/>
</dbReference>
<sequence length="1028" mass="113200">MPNNLPLQCWNLPLSGLLLRLGMLLLLFASINPVQAQQVITVSGTVSDSTGTTLPGVSILIEGPGNRGTTTNGDGKYTLEVNSTATLVFSYIGYSPQRVSVTNRSVINVRMVPTESNLDEVVVVGYGTQKKVNLTGAVATVSGVELVKRPTPNIQNLLQGRVPGLDVVQGTGQPGRDNANISIRGLGSFGASSAPLVLIDGVIGSITNLSPDDVADVSVLKDAASAAIYGARAANGVILVTTKKGKKGQNTLEYSTSYGQSEATRLPDLVYNSAQYMELRNQAHIRVGQPAFYTQAQIDAYRNATDRTKYPNFNWMDYAFRKAPIVNHHLGFSGGSDKSTFNISFNYLNQKGVLEKNDYSRYNALFDYTSQLHKRVMVGTNVNFSYQNITEPWQTNDGLVLIVYHSAPTFGPYLPDGSGRISNTAYQGESVGQRSYPSVVNNGAQYTKNYNVNAQAYANVDVMKGLQWQLKGAFTYFNQDYRNHQFGVPTYYYQPNDKGEYVYVDNSSPSYLGVNQQFSQSLTKTFYTTLNYDTKIGTNHGITALVGYEQQNNTSPSLSGARRNFPNNTLIELNAGSAQGQSTGGTTTEWALQSVFGRINYNFREKYLLEANARYDGTSRVSEANRWGLFSAVSAGWRVSEEDFLKNKVSWLSNLKLRASLGTLGNQEIGNYPYQDILGLTSYPFGTSLNQAAQLNRLTDKNLQWEKTKVTDIGLDVDLFNGKLGATVDWYKKETSGILAVRQDVPASVGLGAPTTNAGAMVNKGWEVELRHQNRVGDFSYGANVLFSAYRNKVTRVLAPNRGVFEVGLPYNSIFIYEWIGIFQSQDEINASPKQPNSGNVRPGDLKIKDQDGNGTVGPEDRISINPFPNYTYSFGLNAGWKGFNLTAFFQGVQGRKLYVTGWGIEPFGQGAPPPTKYLNAWTPENHSTTVPAVYLDRVSYPGVQGYPSTYFLQDASYLRLKNVYLSYTLPRKLLDRLHTRGLIVYFSADNLLTFTKYEGSDPERASGGNFAQFPQLRILTGGLNIKF</sequence>
<dbReference type="AlphaFoldDB" id="A0A3P1CHN4"/>
<dbReference type="InterPro" id="IPR008969">
    <property type="entry name" value="CarboxyPept-like_regulatory"/>
</dbReference>
<dbReference type="NCBIfam" id="TIGR04057">
    <property type="entry name" value="SusC_RagA_signa"/>
    <property type="match status" value="1"/>
</dbReference>
<evidence type="ECO:0000256" key="2">
    <source>
        <dbReference type="ARBA" id="ARBA00022448"/>
    </source>
</evidence>
<dbReference type="OrthoDB" id="9768177at2"/>
<proteinExistence type="inferred from homology"/>
<dbReference type="Proteomes" id="UP000274271">
    <property type="component" value="Unassembled WGS sequence"/>
</dbReference>
<name>A0A3P1CHN4_9BACT</name>
<evidence type="ECO:0000256" key="6">
    <source>
        <dbReference type="ARBA" id="ARBA00023136"/>
    </source>
</evidence>
<organism evidence="13 14">
    <name type="scientific">Larkinella knui</name>
    <dbReference type="NCBI Taxonomy" id="2025310"/>
    <lineage>
        <taxon>Bacteria</taxon>
        <taxon>Pseudomonadati</taxon>
        <taxon>Bacteroidota</taxon>
        <taxon>Cytophagia</taxon>
        <taxon>Cytophagales</taxon>
        <taxon>Spirosomataceae</taxon>
        <taxon>Larkinella</taxon>
    </lineage>
</organism>
<evidence type="ECO:0000259" key="12">
    <source>
        <dbReference type="Pfam" id="PF07715"/>
    </source>
</evidence>
<comment type="similarity">
    <text evidence="8 9">Belongs to the TonB-dependent receptor family.</text>
</comment>
<evidence type="ECO:0000256" key="8">
    <source>
        <dbReference type="PROSITE-ProRule" id="PRU01360"/>
    </source>
</evidence>
<feature type="domain" description="TonB-dependent receptor-like beta-barrel" evidence="11">
    <location>
        <begin position="413"/>
        <end position="992"/>
    </location>
</feature>
<keyword evidence="6 8" id="KW-0472">Membrane</keyword>
<evidence type="ECO:0000256" key="10">
    <source>
        <dbReference type="SAM" id="MobiDB-lite"/>
    </source>
</evidence>
<dbReference type="SUPFAM" id="SSF49464">
    <property type="entry name" value="Carboxypeptidase regulatory domain-like"/>
    <property type="match status" value="1"/>
</dbReference>
<reference evidence="13 14" key="1">
    <citation type="submission" date="2018-11" db="EMBL/GenBank/DDBJ databases">
        <authorList>
            <person name="Zhou Z."/>
            <person name="Wang G."/>
        </authorList>
    </citation>
    <scope>NUCLEOTIDE SEQUENCE [LARGE SCALE GENOMIC DNA]</scope>
    <source>
        <strain evidence="13 14">KCTC42998</strain>
    </source>
</reference>
<comment type="caution">
    <text evidence="13">The sequence shown here is derived from an EMBL/GenBank/DDBJ whole genome shotgun (WGS) entry which is preliminary data.</text>
</comment>
<dbReference type="RefSeq" id="WP_124908347.1">
    <property type="nucleotide sequence ID" value="NZ_RQJP01000004.1"/>
</dbReference>
<gene>
    <name evidence="13" type="ORF">EHT87_19540</name>
</gene>
<evidence type="ECO:0000256" key="1">
    <source>
        <dbReference type="ARBA" id="ARBA00004571"/>
    </source>
</evidence>
<dbReference type="InterPro" id="IPR036942">
    <property type="entry name" value="Beta-barrel_TonB_sf"/>
</dbReference>
<protein>
    <submittedName>
        <fullName evidence="13">TonB-dependent receptor</fullName>
    </submittedName>
</protein>
<dbReference type="SUPFAM" id="SSF56935">
    <property type="entry name" value="Porins"/>
    <property type="match status" value="1"/>
</dbReference>
<evidence type="ECO:0000256" key="4">
    <source>
        <dbReference type="ARBA" id="ARBA00022692"/>
    </source>
</evidence>
<evidence type="ECO:0000256" key="9">
    <source>
        <dbReference type="RuleBase" id="RU003357"/>
    </source>
</evidence>
<feature type="region of interest" description="Disordered" evidence="10">
    <location>
        <begin position="830"/>
        <end position="858"/>
    </location>
</feature>
<dbReference type="InterPro" id="IPR012910">
    <property type="entry name" value="Plug_dom"/>
</dbReference>
<feature type="domain" description="TonB-dependent receptor plug" evidence="12">
    <location>
        <begin position="131"/>
        <end position="237"/>
    </location>
</feature>
<keyword evidence="13" id="KW-0675">Receptor</keyword>
<keyword evidence="3 8" id="KW-1134">Transmembrane beta strand</keyword>
<dbReference type="NCBIfam" id="TIGR04056">
    <property type="entry name" value="OMP_RagA_SusC"/>
    <property type="match status" value="1"/>
</dbReference>
<dbReference type="GO" id="GO:0009279">
    <property type="term" value="C:cell outer membrane"/>
    <property type="evidence" value="ECO:0007669"/>
    <property type="project" value="UniProtKB-SubCell"/>
</dbReference>
<evidence type="ECO:0000313" key="13">
    <source>
        <dbReference type="EMBL" id="RRB12394.1"/>
    </source>
</evidence>
<keyword evidence="2 8" id="KW-0813">Transport</keyword>
<dbReference type="Gene3D" id="2.170.130.10">
    <property type="entry name" value="TonB-dependent receptor, plug domain"/>
    <property type="match status" value="1"/>
</dbReference>
<dbReference type="Pfam" id="PF13715">
    <property type="entry name" value="CarbopepD_reg_2"/>
    <property type="match status" value="1"/>
</dbReference>
<dbReference type="Gene3D" id="2.40.170.20">
    <property type="entry name" value="TonB-dependent receptor, beta-barrel domain"/>
    <property type="match status" value="1"/>
</dbReference>
<dbReference type="Gene3D" id="2.60.40.1120">
    <property type="entry name" value="Carboxypeptidase-like, regulatory domain"/>
    <property type="match status" value="1"/>
</dbReference>
<comment type="subcellular location">
    <subcellularLocation>
        <location evidence="1 8">Cell outer membrane</location>
        <topology evidence="1 8">Multi-pass membrane protein</topology>
    </subcellularLocation>
</comment>
<dbReference type="Pfam" id="PF07715">
    <property type="entry name" value="Plug"/>
    <property type="match status" value="1"/>
</dbReference>
<feature type="compositionally biased region" description="Polar residues" evidence="10">
    <location>
        <begin position="830"/>
        <end position="840"/>
    </location>
</feature>
<accession>A0A3P1CHN4</accession>
<dbReference type="InterPro" id="IPR039426">
    <property type="entry name" value="TonB-dep_rcpt-like"/>
</dbReference>
<evidence type="ECO:0000256" key="7">
    <source>
        <dbReference type="ARBA" id="ARBA00023237"/>
    </source>
</evidence>
<evidence type="ECO:0000256" key="5">
    <source>
        <dbReference type="ARBA" id="ARBA00023077"/>
    </source>
</evidence>
<dbReference type="InterPro" id="IPR037066">
    <property type="entry name" value="Plug_dom_sf"/>
</dbReference>
<keyword evidence="14" id="KW-1185">Reference proteome</keyword>
<dbReference type="FunFam" id="2.170.130.10:FF:000003">
    <property type="entry name" value="SusC/RagA family TonB-linked outer membrane protein"/>
    <property type="match status" value="1"/>
</dbReference>
<keyword evidence="5 9" id="KW-0798">TonB box</keyword>
<keyword evidence="4 8" id="KW-0812">Transmembrane</keyword>
<evidence type="ECO:0000313" key="14">
    <source>
        <dbReference type="Proteomes" id="UP000274271"/>
    </source>
</evidence>